<evidence type="ECO:0000256" key="2">
    <source>
        <dbReference type="ARBA" id="ARBA00004651"/>
    </source>
</evidence>
<name>A0A8C7CRU8_ONCKI</name>
<dbReference type="GO" id="GO:0015245">
    <property type="term" value="F:fatty acid transmembrane transporter activity"/>
    <property type="evidence" value="ECO:0007669"/>
    <property type="project" value="TreeGrafter"/>
</dbReference>
<proteinExistence type="inferred from homology"/>
<accession>A0A8C7CRU8</accession>
<evidence type="ECO:0000256" key="18">
    <source>
        <dbReference type="ARBA" id="ARBA00036741"/>
    </source>
</evidence>
<keyword evidence="23" id="KW-1185">Reference proteome</keyword>
<evidence type="ECO:0000256" key="20">
    <source>
        <dbReference type="SAM" id="MobiDB-lite"/>
    </source>
</evidence>
<evidence type="ECO:0000256" key="5">
    <source>
        <dbReference type="ARBA" id="ARBA00022475"/>
    </source>
</evidence>
<comment type="function">
    <text evidence="19">Sodium-dependent lysophosphatidylcholine (LPC) symporter, which plays an essential role for blood-brain barrier formation and function. Specifically expressed in endothelium of the blood-brain barrier of micro-vessels and transports LPC into the brain. Transport of LPC is essential because it constitutes the major mechanism by which docosahexaenoic acid (DHA), an omega-3 fatty acid that is essential for normal brain growth and cognitive function, enters the brain. Transports LPC carrying long-chain fatty acids such LPC oleate and LPC palmitate with a minimum acyl chain length of 14 carbons. Does not transport docosahexaenoic acid in unesterified fatty acid.</text>
</comment>
<evidence type="ECO:0000256" key="10">
    <source>
        <dbReference type="ARBA" id="ARBA00023055"/>
    </source>
</evidence>
<feature type="transmembrane region" description="Helical" evidence="21">
    <location>
        <begin position="305"/>
        <end position="327"/>
    </location>
</feature>
<dbReference type="GO" id="GO:0005886">
    <property type="term" value="C:plasma membrane"/>
    <property type="evidence" value="ECO:0007669"/>
    <property type="project" value="UniProtKB-SubCell"/>
</dbReference>
<dbReference type="GO" id="GO:0008643">
    <property type="term" value="P:carbohydrate transport"/>
    <property type="evidence" value="ECO:0007669"/>
    <property type="project" value="InterPro"/>
</dbReference>
<organism evidence="22 23">
    <name type="scientific">Oncorhynchus kisutch</name>
    <name type="common">Coho salmon</name>
    <name type="synonym">Salmo kisutch</name>
    <dbReference type="NCBI Taxonomy" id="8019"/>
    <lineage>
        <taxon>Eukaryota</taxon>
        <taxon>Metazoa</taxon>
        <taxon>Chordata</taxon>
        <taxon>Craniata</taxon>
        <taxon>Vertebrata</taxon>
        <taxon>Euteleostomi</taxon>
        <taxon>Actinopterygii</taxon>
        <taxon>Neopterygii</taxon>
        <taxon>Teleostei</taxon>
        <taxon>Protacanthopterygii</taxon>
        <taxon>Salmoniformes</taxon>
        <taxon>Salmonidae</taxon>
        <taxon>Salmoninae</taxon>
        <taxon>Oncorhynchus</taxon>
    </lineage>
</organism>
<comment type="subcellular location">
    <subcellularLocation>
        <location evidence="2">Cell membrane</location>
        <topology evidence="2">Multi-pass membrane protein</topology>
    </subcellularLocation>
    <subcellularLocation>
        <location evidence="1">Endoplasmic reticulum membrane</location>
        <topology evidence="1">Multi-pass membrane protein</topology>
    </subcellularLocation>
</comment>
<dbReference type="Pfam" id="PF13347">
    <property type="entry name" value="MFS_2"/>
    <property type="match status" value="1"/>
</dbReference>
<evidence type="ECO:0000256" key="4">
    <source>
        <dbReference type="ARBA" id="ARBA00022448"/>
    </source>
</evidence>
<keyword evidence="4" id="KW-0813">Transport</keyword>
<reference evidence="22" key="1">
    <citation type="submission" date="2025-08" db="UniProtKB">
        <authorList>
            <consortium name="Ensembl"/>
        </authorList>
    </citation>
    <scope>IDENTIFICATION</scope>
</reference>
<keyword evidence="13" id="KW-0325">Glycoprotein</keyword>
<feature type="transmembrane region" description="Helical" evidence="21">
    <location>
        <begin position="339"/>
        <end position="357"/>
    </location>
</feature>
<evidence type="ECO:0000256" key="13">
    <source>
        <dbReference type="ARBA" id="ARBA00023180"/>
    </source>
</evidence>
<evidence type="ECO:0000256" key="12">
    <source>
        <dbReference type="ARBA" id="ARBA00023157"/>
    </source>
</evidence>
<evidence type="ECO:0000256" key="8">
    <source>
        <dbReference type="ARBA" id="ARBA00022847"/>
    </source>
</evidence>
<dbReference type="PANTHER" id="PTHR11328">
    <property type="entry name" value="MAJOR FACILITATOR SUPERFAMILY DOMAIN-CONTAINING PROTEIN"/>
    <property type="match status" value="1"/>
</dbReference>
<dbReference type="Proteomes" id="UP000694557">
    <property type="component" value="Unassembled WGS sequence"/>
</dbReference>
<protein>
    <submittedName>
        <fullName evidence="22">MFSD2 lysolipid transporter A, lysophospholipid b</fullName>
    </submittedName>
</protein>
<evidence type="ECO:0000256" key="9">
    <source>
        <dbReference type="ARBA" id="ARBA00022989"/>
    </source>
</evidence>
<dbReference type="InterPro" id="IPR039672">
    <property type="entry name" value="MFS_2"/>
</dbReference>
<evidence type="ECO:0000256" key="7">
    <source>
        <dbReference type="ARBA" id="ARBA00022824"/>
    </source>
</evidence>
<keyword evidence="8" id="KW-0769">Symport</keyword>
<feature type="transmembrane region" description="Helical" evidence="21">
    <location>
        <begin position="141"/>
        <end position="165"/>
    </location>
</feature>
<dbReference type="GO" id="GO:0005789">
    <property type="term" value="C:endoplasmic reticulum membrane"/>
    <property type="evidence" value="ECO:0007669"/>
    <property type="project" value="UniProtKB-SubCell"/>
</dbReference>
<evidence type="ECO:0000256" key="3">
    <source>
        <dbReference type="ARBA" id="ARBA00008335"/>
    </source>
</evidence>
<dbReference type="InterPro" id="IPR036259">
    <property type="entry name" value="MFS_trans_sf"/>
</dbReference>
<evidence type="ECO:0000313" key="23">
    <source>
        <dbReference type="Proteomes" id="UP000694557"/>
    </source>
</evidence>
<dbReference type="GO" id="GO:1990379">
    <property type="term" value="P:lipid transport across blood-brain barrier"/>
    <property type="evidence" value="ECO:0007669"/>
    <property type="project" value="TreeGrafter"/>
</dbReference>
<keyword evidence="5" id="KW-1003">Cell membrane</keyword>
<evidence type="ECO:0000256" key="6">
    <source>
        <dbReference type="ARBA" id="ARBA00022692"/>
    </source>
</evidence>
<gene>
    <name evidence="22" type="primary">MFSD2A</name>
    <name evidence="22" type="synonym">LOC109883185</name>
</gene>
<keyword evidence="6 21" id="KW-0812">Transmembrane</keyword>
<dbReference type="Gene3D" id="1.20.1250.20">
    <property type="entry name" value="MFS general substrate transporter like domains"/>
    <property type="match status" value="2"/>
</dbReference>
<evidence type="ECO:0000313" key="22">
    <source>
        <dbReference type="Ensembl" id="ENSOKIP00005010270.1"/>
    </source>
</evidence>
<evidence type="ECO:0000256" key="11">
    <source>
        <dbReference type="ARBA" id="ARBA00023136"/>
    </source>
</evidence>
<feature type="region of interest" description="Disordered" evidence="20">
    <location>
        <begin position="488"/>
        <end position="507"/>
    </location>
</feature>
<evidence type="ECO:0000256" key="21">
    <source>
        <dbReference type="SAM" id="Phobius"/>
    </source>
</evidence>
<keyword evidence="7" id="KW-0256">Endoplasmic reticulum</keyword>
<keyword evidence="9 21" id="KW-1133">Transmembrane helix</keyword>
<keyword evidence="11 21" id="KW-0472">Membrane</keyword>
<evidence type="ECO:0000256" key="14">
    <source>
        <dbReference type="ARBA" id="ARBA00035893"/>
    </source>
</evidence>
<dbReference type="PANTHER" id="PTHR11328:SF29">
    <property type="entry name" value="SODIUM-DEPENDENT LYSOPHOSPHATIDYLCHOLINE SYMPORTER 1"/>
    <property type="match status" value="1"/>
</dbReference>
<dbReference type="GO" id="GO:0140329">
    <property type="term" value="P:lysophospholipid translocation"/>
    <property type="evidence" value="ECO:0007669"/>
    <property type="project" value="TreeGrafter"/>
</dbReference>
<comment type="catalytic activity">
    <reaction evidence="14">
        <text>1-hexadecanoyl-sn-glycero-3-phosphocholine(in) + Na(+)(in) = 1-hexadecanoyl-sn-glycero-3-phosphocholine(out) + Na(+)(out)</text>
        <dbReference type="Rhea" id="RHEA:43864"/>
        <dbReference type="ChEBI" id="CHEBI:29101"/>
        <dbReference type="ChEBI" id="CHEBI:72998"/>
    </reaction>
</comment>
<evidence type="ECO:0000256" key="19">
    <source>
        <dbReference type="ARBA" id="ARBA00058849"/>
    </source>
</evidence>
<comment type="catalytic activity">
    <reaction evidence="15">
        <text>1-(9Z-octadecenoyl)-sn-glycero-3-phosphocholine(in) + Na(+)(in) = 1-(9Z-octadecenoyl)-sn-glycero-3-phosphocholine(out) + Na(+)(out)</text>
        <dbReference type="Rhea" id="RHEA:43856"/>
        <dbReference type="ChEBI" id="CHEBI:28610"/>
        <dbReference type="ChEBI" id="CHEBI:29101"/>
    </reaction>
</comment>
<feature type="transmembrane region" description="Helical" evidence="21">
    <location>
        <begin position="363"/>
        <end position="384"/>
    </location>
</feature>
<reference evidence="22" key="2">
    <citation type="submission" date="2025-09" db="UniProtKB">
        <authorList>
            <consortium name="Ensembl"/>
        </authorList>
    </citation>
    <scope>IDENTIFICATION</scope>
</reference>
<evidence type="ECO:0000256" key="17">
    <source>
        <dbReference type="ARBA" id="ARBA00036686"/>
    </source>
</evidence>
<dbReference type="AlphaFoldDB" id="A0A8C7CRU8"/>
<sequence>MAKGEGADQYSNNSLLTNKPVNPDVVKLAGKREQCDRLSICNKLCYAVGGAPYQITGCALGFFLQIYLLDVAQLDPFYASIILFVGRAWDAVTDPIIGFMVSRSPWTRFGRMLPWILFSTPLAVVSYFLIWYVPVIENGKVIWYLVFYCLFQTLQTCFHVPYSALTMFISEDQKERDSATAYRMTVEVLGTVIGTAVQGQIVGMANPPCIPVAPGDNITTEGLNSSLLLGQEVNTTVISPGITLDQTKTAYMIASGAICSIYVLCAVVLFFGVKEKKESSRPRSELMSFWQGIGLVMGHGPYVRLVMGFLFTSLAFMLAAMLTIPFWQWFLTKFGKKNAVYIGTSSVIPFMILVVCVKSNLIITYMVSFAAGVGVAAAFLLPWSMLPDVVDDFQVQNPDSRGHEAIFYSFYVFFTKFASGISLGISTLSLDFAGYMTRGCTQPENVDITLKVLVSAAPIGLILIGLVLFRSYPIDEERRQCNRKLLQEQRENEVDSETDSTELTNMV</sequence>
<feature type="transmembrane region" description="Helical" evidence="21">
    <location>
        <begin position="113"/>
        <end position="135"/>
    </location>
</feature>
<evidence type="ECO:0000256" key="1">
    <source>
        <dbReference type="ARBA" id="ARBA00004477"/>
    </source>
</evidence>
<comment type="catalytic activity">
    <reaction evidence="17">
        <text>a 1-acyl-sn-glycero-3-phosphocholine(in) + Na(+)(in) = a 1-acyl-sn-glycero-3-phosphocholine(out) + Na(+)(out)</text>
        <dbReference type="Rhea" id="RHEA:44376"/>
        <dbReference type="ChEBI" id="CHEBI:29101"/>
        <dbReference type="ChEBI" id="CHEBI:58168"/>
    </reaction>
</comment>
<dbReference type="FunFam" id="1.20.1250.20:FF:000183">
    <property type="entry name" value="sodium-dependent lysophosphatidylcholine symporter 1 isoform X2"/>
    <property type="match status" value="1"/>
</dbReference>
<comment type="similarity">
    <text evidence="3">Belongs to the major facilitator superfamily.</text>
</comment>
<dbReference type="GO" id="GO:0051978">
    <property type="term" value="F:lysophospholipid:sodium symporter activity"/>
    <property type="evidence" value="ECO:0007669"/>
    <property type="project" value="TreeGrafter"/>
</dbReference>
<dbReference type="Ensembl" id="ENSOKIT00005010935.1">
    <property type="protein sequence ID" value="ENSOKIP00005010270.1"/>
    <property type="gene ID" value="ENSOKIG00005004459.1"/>
</dbReference>
<comment type="catalytic activity">
    <reaction evidence="16">
        <text>1-(4Z,7Z,10Z,13Z,16Z,19Z-docosahexaenoyl)-sn-glycero-3-phosphocholine(in) + Na(+)(in) = 1-(4Z,7Z,10Z,13Z,16Z,19Z-docosahexaenoyl)-sn-glycero-3-phosphocholine(out) + Na(+)(out)</text>
        <dbReference type="Rhea" id="RHEA:43860"/>
        <dbReference type="ChEBI" id="CHEBI:29101"/>
        <dbReference type="ChEBI" id="CHEBI:73873"/>
    </reaction>
</comment>
<feature type="transmembrane region" description="Helical" evidence="21">
    <location>
        <begin position="250"/>
        <end position="273"/>
    </location>
</feature>
<keyword evidence="10" id="KW-0445">Lipid transport</keyword>
<dbReference type="GeneTree" id="ENSGT00390000005318"/>
<feature type="transmembrane region" description="Helical" evidence="21">
    <location>
        <begin position="405"/>
        <end position="428"/>
    </location>
</feature>
<comment type="catalytic activity">
    <reaction evidence="18">
        <text>a 1-acyl-sn-glycero-3-phosphoethanolamine(in) + Na(+)(in) = a 1-acyl-sn-glycero-3-phosphoethanolamine(out) + Na(+)(out)</text>
        <dbReference type="Rhea" id="RHEA:43868"/>
        <dbReference type="ChEBI" id="CHEBI:29101"/>
        <dbReference type="ChEBI" id="CHEBI:64381"/>
    </reaction>
</comment>
<dbReference type="FunFam" id="1.20.1250.20:FF:000185">
    <property type="entry name" value="sodium-dependent lysophosphatidylcholine symporter 1 isoform X1"/>
    <property type="match status" value="1"/>
</dbReference>
<dbReference type="SUPFAM" id="SSF103473">
    <property type="entry name" value="MFS general substrate transporter"/>
    <property type="match status" value="1"/>
</dbReference>
<evidence type="ECO:0000256" key="16">
    <source>
        <dbReference type="ARBA" id="ARBA00036185"/>
    </source>
</evidence>
<evidence type="ECO:0000256" key="15">
    <source>
        <dbReference type="ARBA" id="ARBA00035930"/>
    </source>
</evidence>
<feature type="transmembrane region" description="Helical" evidence="21">
    <location>
        <begin position="448"/>
        <end position="469"/>
    </location>
</feature>
<keyword evidence="12" id="KW-1015">Disulfide bond</keyword>